<proteinExistence type="predicted"/>
<feature type="chain" id="PRO_5001968471" evidence="1">
    <location>
        <begin position="25"/>
        <end position="153"/>
    </location>
</feature>
<reference evidence="2 3" key="1">
    <citation type="submission" date="2014-01" db="EMBL/GenBank/DDBJ databases">
        <title>Genome sequence determination for a cystic fibrosis isolate, Inquilinus limosus.</title>
        <authorList>
            <person name="Pino M."/>
            <person name="Di Conza J."/>
            <person name="Gutkind G."/>
        </authorList>
    </citation>
    <scope>NUCLEOTIDE SEQUENCE [LARGE SCALE GENOMIC DNA]</scope>
    <source>
        <strain evidence="2 3">MP06</strain>
    </source>
</reference>
<sequence>MRFWWAAVLVLVAGLFAAAVPAGAASKDSRFRIVDELGPDQVEELITVAIDGRTIGILHITKDDPVAELQVKVPAGRPARYELCGFLIVQTPEGTRRQHPINHTGTIENADGRVLKAFNQNNEIFYLQDGTPGDAAAATTTIVGTGQCAQPVA</sequence>
<dbReference type="AlphaFoldDB" id="A0A0A0DFH6"/>
<keyword evidence="1" id="KW-0732">Signal</keyword>
<evidence type="ECO:0000313" key="2">
    <source>
        <dbReference type="EMBL" id="KGM35742.1"/>
    </source>
</evidence>
<comment type="caution">
    <text evidence="2">The sequence shown here is derived from an EMBL/GenBank/DDBJ whole genome shotgun (WGS) entry which is preliminary data.</text>
</comment>
<organism evidence="2 3">
    <name type="scientific">Inquilinus limosus MP06</name>
    <dbReference type="NCBI Taxonomy" id="1398085"/>
    <lineage>
        <taxon>Bacteria</taxon>
        <taxon>Pseudomonadati</taxon>
        <taxon>Pseudomonadota</taxon>
        <taxon>Alphaproteobacteria</taxon>
        <taxon>Rhodospirillales</taxon>
        <taxon>Rhodospirillaceae</taxon>
        <taxon>Inquilinus</taxon>
    </lineage>
</organism>
<accession>A0A0A0DFH6</accession>
<dbReference type="Proteomes" id="UP000029995">
    <property type="component" value="Unassembled WGS sequence"/>
</dbReference>
<dbReference type="EMBL" id="JANX01000013">
    <property type="protein sequence ID" value="KGM35742.1"/>
    <property type="molecule type" value="Genomic_DNA"/>
</dbReference>
<evidence type="ECO:0000313" key="3">
    <source>
        <dbReference type="Proteomes" id="UP000029995"/>
    </source>
</evidence>
<protein>
    <submittedName>
        <fullName evidence="2">Uncharacterized protein</fullName>
    </submittedName>
</protein>
<evidence type="ECO:0000256" key="1">
    <source>
        <dbReference type="SAM" id="SignalP"/>
    </source>
</evidence>
<gene>
    <name evidence="2" type="ORF">P409_02555</name>
</gene>
<feature type="signal peptide" evidence="1">
    <location>
        <begin position="1"/>
        <end position="24"/>
    </location>
</feature>
<name>A0A0A0DFH6_9PROT</name>